<evidence type="ECO:0000256" key="3">
    <source>
        <dbReference type="ARBA" id="ARBA00022806"/>
    </source>
</evidence>
<feature type="region of interest" description="Disordered" evidence="6">
    <location>
        <begin position="332"/>
        <end position="353"/>
    </location>
</feature>
<dbReference type="GO" id="GO:0005524">
    <property type="term" value="F:ATP binding"/>
    <property type="evidence" value="ECO:0007669"/>
    <property type="project" value="UniProtKB-KW"/>
</dbReference>
<dbReference type="GO" id="GO:0080188">
    <property type="term" value="P:gene silencing by siRNA-directed DNA methylation"/>
    <property type="evidence" value="ECO:0007669"/>
    <property type="project" value="InterPro"/>
</dbReference>
<keyword evidence="4" id="KW-0067">ATP-binding</keyword>
<dbReference type="EMBL" id="JAGGNH010000147">
    <property type="protein sequence ID" value="KAJ0959864.1"/>
    <property type="molecule type" value="Genomic_DNA"/>
</dbReference>
<dbReference type="GO" id="GO:0004386">
    <property type="term" value="F:helicase activity"/>
    <property type="evidence" value="ECO:0007669"/>
    <property type="project" value="UniProtKB-KW"/>
</dbReference>
<keyword evidence="3" id="KW-0347">Helicase</keyword>
<dbReference type="GO" id="GO:0005634">
    <property type="term" value="C:nucleus"/>
    <property type="evidence" value="ECO:0007669"/>
    <property type="project" value="UniProtKB-SubCell"/>
</dbReference>
<dbReference type="OrthoDB" id="10622979at2759"/>
<comment type="caution">
    <text evidence="7">The sequence shown here is derived from an EMBL/GenBank/DDBJ whole genome shotgun (WGS) entry which is preliminary data.</text>
</comment>
<sequence>MEPAVDIRPGKDATYDGLYSKGIRGLKLSSDRNVCDGMVLSASMHSEIVQKPCSTSAVVDYTDPLSIQNLLEGLDDSDEEQNEDQRPSYSFQEVFMTQPSYSFKDVILPQPSQQVFRKHFGVRDRVEEASLSAGTETNKDPGVYVGVEDEESSGDVEYWSKGVQERTCLILVNGKDRDSTETGGVKLSEDGSIQHSESGSSLSFKIRNFPTHHQARIMSRVDIKGARKQFKAGADNVFYELVEDTLQRDTDFRRKVTVIHDLREMTSKVLHYYKGDSLDELPGLVDFTVVLNLSAWQKQKFQKEFKKFARKFKQSSVGSAVYLHPKLYSVSKDWKSSDSNEKMDELIESDRLE</sequence>
<dbReference type="Proteomes" id="UP001085076">
    <property type="component" value="Unassembled WGS sequence"/>
</dbReference>
<evidence type="ECO:0000256" key="6">
    <source>
        <dbReference type="SAM" id="MobiDB-lite"/>
    </source>
</evidence>
<proteinExistence type="predicted"/>
<gene>
    <name evidence="7" type="ORF">J5N97_000402</name>
</gene>
<protein>
    <submittedName>
        <fullName evidence="7">Uncharacterized protein</fullName>
    </submittedName>
</protein>
<keyword evidence="3" id="KW-0378">Hydrolase</keyword>
<accession>A0A9D5BS96</accession>
<keyword evidence="5" id="KW-0539">Nucleus</keyword>
<evidence type="ECO:0000313" key="7">
    <source>
        <dbReference type="EMBL" id="KAJ0959864.1"/>
    </source>
</evidence>
<keyword evidence="8" id="KW-1185">Reference proteome</keyword>
<dbReference type="AlphaFoldDB" id="A0A9D5BS96"/>
<dbReference type="PANTHER" id="PTHR45821">
    <property type="entry name" value="SNF2 DOMAIN-CONTAINING PROTEIN CLASSY 2-RELATED"/>
    <property type="match status" value="1"/>
</dbReference>
<evidence type="ECO:0000256" key="4">
    <source>
        <dbReference type="ARBA" id="ARBA00022840"/>
    </source>
</evidence>
<organism evidence="7 8">
    <name type="scientific">Dioscorea zingiberensis</name>
    <dbReference type="NCBI Taxonomy" id="325984"/>
    <lineage>
        <taxon>Eukaryota</taxon>
        <taxon>Viridiplantae</taxon>
        <taxon>Streptophyta</taxon>
        <taxon>Embryophyta</taxon>
        <taxon>Tracheophyta</taxon>
        <taxon>Spermatophyta</taxon>
        <taxon>Magnoliopsida</taxon>
        <taxon>Liliopsida</taxon>
        <taxon>Dioscoreales</taxon>
        <taxon>Dioscoreaceae</taxon>
        <taxon>Dioscorea</taxon>
    </lineage>
</organism>
<evidence type="ECO:0000256" key="5">
    <source>
        <dbReference type="ARBA" id="ARBA00023242"/>
    </source>
</evidence>
<comment type="subcellular location">
    <subcellularLocation>
        <location evidence="1">Nucleus</location>
    </subcellularLocation>
</comment>
<dbReference type="InterPro" id="IPR044567">
    <property type="entry name" value="CLSY/DRD1"/>
</dbReference>
<name>A0A9D5BS96_9LILI</name>
<evidence type="ECO:0000256" key="1">
    <source>
        <dbReference type="ARBA" id="ARBA00004123"/>
    </source>
</evidence>
<feature type="region of interest" description="Disordered" evidence="6">
    <location>
        <begin position="176"/>
        <end position="198"/>
    </location>
</feature>
<evidence type="ECO:0000313" key="8">
    <source>
        <dbReference type="Proteomes" id="UP001085076"/>
    </source>
</evidence>
<reference evidence="7 8" key="1">
    <citation type="journal article" date="2022" name="Hortic Res">
        <title>The genome of Dioscorea zingiberensis sheds light on the biosynthesis, origin and evolution of the medicinally important diosgenin saponins.</title>
        <authorList>
            <person name="Li Y."/>
            <person name="Tan C."/>
            <person name="Li Z."/>
            <person name="Guo J."/>
            <person name="Li S."/>
            <person name="Chen X."/>
            <person name="Wang C."/>
            <person name="Dai X."/>
            <person name="Yang H."/>
            <person name="Song W."/>
            <person name="Hou L."/>
            <person name="Xu J."/>
            <person name="Tong Z."/>
            <person name="Xu A."/>
            <person name="Yuan X."/>
            <person name="Wang W."/>
            <person name="Yang Q."/>
            <person name="Chen L."/>
            <person name="Sun Z."/>
            <person name="Wang K."/>
            <person name="Pan B."/>
            <person name="Chen J."/>
            <person name="Bao Y."/>
            <person name="Liu F."/>
            <person name="Qi X."/>
            <person name="Gang D.R."/>
            <person name="Wen J."/>
            <person name="Li J."/>
        </authorList>
    </citation>
    <scope>NUCLEOTIDE SEQUENCE [LARGE SCALE GENOMIC DNA]</scope>
    <source>
        <strain evidence="7">Dzin_1.0</strain>
    </source>
</reference>
<evidence type="ECO:0000256" key="2">
    <source>
        <dbReference type="ARBA" id="ARBA00022741"/>
    </source>
</evidence>
<keyword evidence="2" id="KW-0547">Nucleotide-binding</keyword>
<dbReference type="PANTHER" id="PTHR45821:SF1">
    <property type="entry name" value="ATP-DEPENDENT HELICASE FAMILY PROTEIN-RELATED"/>
    <property type="match status" value="1"/>
</dbReference>